<evidence type="ECO:0000313" key="2">
    <source>
        <dbReference type="Proteomes" id="UP000596130"/>
    </source>
</evidence>
<accession>A0A7T4PLI4</accession>
<protein>
    <submittedName>
        <fullName evidence="1">Uncharacterized protein</fullName>
    </submittedName>
</protein>
<sequence>MDRDDLAALADVLPSMKRQAPEGSERRTWADTLMRCVIDAREARERAAIVG</sequence>
<evidence type="ECO:0000313" key="1">
    <source>
        <dbReference type="EMBL" id="QQC92456.1"/>
    </source>
</evidence>
<dbReference type="RefSeq" id="WP_198504206.1">
    <property type="nucleotide sequence ID" value="NZ_CP065959.1"/>
</dbReference>
<name>A0A7T4PLI4_9ACTN</name>
<dbReference type="Proteomes" id="UP000596130">
    <property type="component" value="Chromosome"/>
</dbReference>
<reference evidence="1 2" key="1">
    <citation type="submission" date="2020-12" db="EMBL/GenBank/DDBJ databases">
        <title>Identification and biosynthesis of polyene macrolides produced by Streptomyces alfalfae Men-myco-93-63.</title>
        <authorList>
            <person name="Liu D."/>
            <person name="Li Y."/>
            <person name="Liu L."/>
            <person name="Han X."/>
            <person name="Shen F."/>
        </authorList>
    </citation>
    <scope>NUCLEOTIDE SEQUENCE [LARGE SCALE GENOMIC DNA]</scope>
    <source>
        <strain evidence="1 2">Men-myco-93-63</strain>
    </source>
</reference>
<gene>
    <name evidence="1" type="ORF">I8755_31765</name>
</gene>
<proteinExistence type="predicted"/>
<organism evidence="1 2">
    <name type="scientific">Streptomyces alfalfae</name>
    <dbReference type="NCBI Taxonomy" id="1642299"/>
    <lineage>
        <taxon>Bacteria</taxon>
        <taxon>Bacillati</taxon>
        <taxon>Actinomycetota</taxon>
        <taxon>Actinomycetes</taxon>
        <taxon>Kitasatosporales</taxon>
        <taxon>Streptomycetaceae</taxon>
        <taxon>Streptomyces</taxon>
    </lineage>
</organism>
<dbReference type="EMBL" id="CP065959">
    <property type="protein sequence ID" value="QQC92456.1"/>
    <property type="molecule type" value="Genomic_DNA"/>
</dbReference>
<dbReference type="AlphaFoldDB" id="A0A7T4PLI4"/>